<name>A0A105W1K9_9BURK</name>
<keyword evidence="3" id="KW-1185">Reference proteome</keyword>
<accession>A0A105W1K9</accession>
<organism evidence="2 3">
    <name type="scientific">Burkholderia territorii</name>
    <dbReference type="NCBI Taxonomy" id="1503055"/>
    <lineage>
        <taxon>Bacteria</taxon>
        <taxon>Pseudomonadati</taxon>
        <taxon>Pseudomonadota</taxon>
        <taxon>Betaproteobacteria</taxon>
        <taxon>Burkholderiales</taxon>
        <taxon>Burkholderiaceae</taxon>
        <taxon>Burkholderia</taxon>
        <taxon>Burkholderia cepacia complex</taxon>
    </lineage>
</organism>
<evidence type="ECO:0000313" key="2">
    <source>
        <dbReference type="EMBL" id="KVV57961.1"/>
    </source>
</evidence>
<evidence type="ECO:0000313" key="3">
    <source>
        <dbReference type="Proteomes" id="UP000062317"/>
    </source>
</evidence>
<feature type="domain" description="YqaJ viral recombinase" evidence="1">
    <location>
        <begin position="8"/>
        <end position="163"/>
    </location>
</feature>
<comment type="caution">
    <text evidence="2">The sequence shown here is derived from an EMBL/GenBank/DDBJ whole genome shotgun (WGS) entry which is preliminary data.</text>
</comment>
<proteinExistence type="predicted"/>
<dbReference type="Proteomes" id="UP000062317">
    <property type="component" value="Unassembled WGS sequence"/>
</dbReference>
<gene>
    <name evidence="2" type="ORF">WT27_23820</name>
</gene>
<dbReference type="AlphaFoldDB" id="A0A105W1K9"/>
<dbReference type="Pfam" id="PF09588">
    <property type="entry name" value="YqaJ"/>
    <property type="match status" value="1"/>
</dbReference>
<evidence type="ECO:0000259" key="1">
    <source>
        <dbReference type="Pfam" id="PF09588"/>
    </source>
</evidence>
<protein>
    <recommendedName>
        <fullName evidence="1">YqaJ viral recombinase domain-containing protein</fullName>
    </recommendedName>
</protein>
<dbReference type="InterPro" id="IPR019080">
    <property type="entry name" value="YqaJ_viral_recombinase"/>
</dbReference>
<dbReference type="EMBL" id="LPEQ01000009">
    <property type="protein sequence ID" value="KVV57961.1"/>
    <property type="molecule type" value="Genomic_DNA"/>
</dbReference>
<dbReference type="InterPro" id="IPR011335">
    <property type="entry name" value="Restrct_endonuc-II-like"/>
</dbReference>
<dbReference type="SUPFAM" id="SSF52980">
    <property type="entry name" value="Restriction endonuclease-like"/>
    <property type="match status" value="1"/>
</dbReference>
<dbReference type="Gene3D" id="3.90.320.10">
    <property type="match status" value="1"/>
</dbReference>
<sequence length="323" mass="36551">MNAPEMNRLGFIGGSDVAAILGVSPWKTPHELWLQKTGRAPREEITPEQQKRFDRGHRLEPVVLQMLIDRLEDEGIEVELVRTNERYTDAEYPFLACEIDFELRLTGEVEIAGEMVQFSGEHINGDCKTVHPFAAKKWGEEGTDEVPIDYAAQFMHGLGITGRDFCIVATLIGMDDLLIYWVKRDQETIDGIRGRVVEFWNECVLADVPPDPIDFDDCKAIYAKSNGGSIEATTEIRDAVFNLIDVKAKIKILEASEEELSYRITAFMQPNAVLTAGGNTIATWKNQNDTRIDQKLLKDDAPDLYAKYSRTKEIRVLRLSKIK</sequence>
<dbReference type="InterPro" id="IPR011604">
    <property type="entry name" value="PDDEXK-like_dom_sf"/>
</dbReference>
<reference evidence="2 3" key="1">
    <citation type="submission" date="2015-11" db="EMBL/GenBank/DDBJ databases">
        <title>Expanding the genomic diversity of Burkholderia species for the development of highly accurate diagnostics.</title>
        <authorList>
            <person name="Sahl J."/>
            <person name="Keim P."/>
            <person name="Wagner D."/>
        </authorList>
    </citation>
    <scope>NUCLEOTIDE SEQUENCE [LARGE SCALE GENOMIC DNA]</scope>
    <source>
        <strain evidence="2 3">MSMB1301WGS</strain>
    </source>
</reference>